<dbReference type="AlphaFoldDB" id="A0A086MRE1"/>
<dbReference type="HOGENOM" id="CLU_052033_0_0_11"/>
<reference evidence="2 3" key="1">
    <citation type="submission" date="2014-05" db="EMBL/GenBank/DDBJ databases">
        <title>Complete genome sequence of the Streptomyces mutabilis TRM45540.</title>
        <authorList>
            <person name="Luo X."/>
            <person name="Zhang L."/>
        </authorList>
    </citation>
    <scope>NUCLEOTIDE SEQUENCE [LARGE SCALE GENOMIC DNA]</scope>
    <source>
        <strain evidence="2 3">TRM45540</strain>
    </source>
</reference>
<sequence length="358" mass="39918">MLADRDADTGLQDGQQIDVSAIEEGRAAQALADAAGADRASVIPRSDGGYTVAWDKDGFNGAATVYPGDEDDGHPHARLTFTTLDRDRYQALADSPWPYRTEDGVVVYDRVPAYQAQQVIEAARTGEPGKPWRRHGLTAAVSRTALPEDEAEELEDESYSWSQRITDDEERYVTEYTAEHFEEINRHLYNGKSPDEVVDGMGVPLGEVCTHLDSAIDKASEPDQPHIIYRGYKPPREVIKADRVLEWVKDRYKVGGVYRDDSYMSFSHCPEYAASFSPNKWFDSKTDRGEASHGVVFEAVTSRGAAVAAISDYDNEERERLLKRGSTFHVVGIQENVRIAGANKVVIQIVDINNVQRF</sequence>
<dbReference type="Proteomes" id="UP000029095">
    <property type="component" value="Unassembled WGS sequence"/>
</dbReference>
<evidence type="ECO:0000313" key="2">
    <source>
        <dbReference type="EMBL" id="KFG71459.1"/>
    </source>
</evidence>
<keyword evidence="3" id="KW-1185">Reference proteome</keyword>
<accession>A0A086MRE1</accession>
<gene>
    <name evidence="2" type="ORF">FM21_34940</name>
</gene>
<proteinExistence type="predicted"/>
<dbReference type="Pfam" id="PF03496">
    <property type="entry name" value="ADPrib_exo_Tox"/>
    <property type="match status" value="1"/>
</dbReference>
<evidence type="ECO:0000313" key="3">
    <source>
        <dbReference type="Proteomes" id="UP000029095"/>
    </source>
</evidence>
<name>A0A086MRE1_9ACTN</name>
<dbReference type="GO" id="GO:0005576">
    <property type="term" value="C:extracellular region"/>
    <property type="evidence" value="ECO:0007669"/>
    <property type="project" value="InterPro"/>
</dbReference>
<comment type="caution">
    <text evidence="2">The sequence shown here is derived from an EMBL/GenBank/DDBJ whole genome shotgun (WGS) entry which is preliminary data.</text>
</comment>
<organism evidence="2 3">
    <name type="scientific">Streptomyces mutabilis</name>
    <dbReference type="NCBI Taxonomy" id="67332"/>
    <lineage>
        <taxon>Bacteria</taxon>
        <taxon>Bacillati</taxon>
        <taxon>Actinomycetota</taxon>
        <taxon>Actinomycetes</taxon>
        <taxon>Kitasatosporales</taxon>
        <taxon>Streptomycetaceae</taxon>
        <taxon>Streptomyces</taxon>
    </lineage>
</organism>
<evidence type="ECO:0000259" key="1">
    <source>
        <dbReference type="Pfam" id="PF03496"/>
    </source>
</evidence>
<dbReference type="PROSITE" id="PS51996">
    <property type="entry name" value="TR_MART"/>
    <property type="match status" value="1"/>
</dbReference>
<dbReference type="Gene3D" id="3.90.176.10">
    <property type="entry name" value="Toxin ADP-ribosyltransferase, Chain A, domain 1"/>
    <property type="match status" value="1"/>
</dbReference>
<dbReference type="EMBL" id="JNFQ01000007">
    <property type="protein sequence ID" value="KFG71459.1"/>
    <property type="molecule type" value="Genomic_DNA"/>
</dbReference>
<dbReference type="SUPFAM" id="SSF56399">
    <property type="entry name" value="ADP-ribosylation"/>
    <property type="match status" value="1"/>
</dbReference>
<protein>
    <recommendedName>
        <fullName evidence="1">ADP ribosyltransferase domain-containing protein</fullName>
    </recommendedName>
</protein>
<feature type="domain" description="ADP ribosyltransferase" evidence="1">
    <location>
        <begin position="158"/>
        <end position="351"/>
    </location>
</feature>
<dbReference type="InterPro" id="IPR003540">
    <property type="entry name" value="ADP-ribosyltransferase"/>
</dbReference>